<reference evidence="2 3" key="1">
    <citation type="journal article" date="2013" name="Genome Biol. Evol.">
        <title>Genomes of Stigonematalean cyanobacteria (subsection V) and the evolution of oxygenic photosynthesis from prokaryotes to plastids.</title>
        <authorList>
            <person name="Dagan T."/>
            <person name="Roettger M."/>
            <person name="Stucken K."/>
            <person name="Landan G."/>
            <person name="Koch R."/>
            <person name="Major P."/>
            <person name="Gould S.B."/>
            <person name="Goremykin V.V."/>
            <person name="Rippka R."/>
            <person name="Tandeau de Marsac N."/>
            <person name="Gugger M."/>
            <person name="Lockhart P.J."/>
            <person name="Allen J.F."/>
            <person name="Brune I."/>
            <person name="Maus I."/>
            <person name="Puhler A."/>
            <person name="Martin W.F."/>
        </authorList>
    </citation>
    <scope>NUCLEOTIDE SEQUENCE [LARGE SCALE GENOMIC DNA]</scope>
    <source>
        <strain evidence="2 3">PCC 7110</strain>
    </source>
</reference>
<accession>A0A139WWL0</accession>
<organism evidence="2 3">
    <name type="scientific">Scytonema hofmannii PCC 7110</name>
    <dbReference type="NCBI Taxonomy" id="128403"/>
    <lineage>
        <taxon>Bacteria</taxon>
        <taxon>Bacillati</taxon>
        <taxon>Cyanobacteriota</taxon>
        <taxon>Cyanophyceae</taxon>
        <taxon>Nostocales</taxon>
        <taxon>Scytonemataceae</taxon>
        <taxon>Scytonema</taxon>
    </lineage>
</organism>
<dbReference type="Gene3D" id="1.10.101.10">
    <property type="entry name" value="PGBD-like superfamily/PGBD"/>
    <property type="match status" value="1"/>
</dbReference>
<evidence type="ECO:0000259" key="1">
    <source>
        <dbReference type="Pfam" id="PF01471"/>
    </source>
</evidence>
<dbReference type="EMBL" id="ANNX02000047">
    <property type="protein sequence ID" value="KYC36828.1"/>
    <property type="molecule type" value="Genomic_DNA"/>
</dbReference>
<keyword evidence="3" id="KW-1185">Reference proteome</keyword>
<dbReference type="STRING" id="128403.WA1_45000"/>
<dbReference type="SUPFAM" id="SSF47090">
    <property type="entry name" value="PGBD-like"/>
    <property type="match status" value="1"/>
</dbReference>
<dbReference type="Pfam" id="PF01471">
    <property type="entry name" value="PG_binding_1"/>
    <property type="match status" value="1"/>
</dbReference>
<name>A0A139WWL0_9CYAN</name>
<dbReference type="InterPro" id="IPR036366">
    <property type="entry name" value="PGBDSf"/>
</dbReference>
<comment type="caution">
    <text evidence="2">The sequence shown here is derived from an EMBL/GenBank/DDBJ whole genome shotgun (WGS) entry which is preliminary data.</text>
</comment>
<evidence type="ECO:0000313" key="2">
    <source>
        <dbReference type="EMBL" id="KYC36828.1"/>
    </source>
</evidence>
<proteinExistence type="predicted"/>
<sequence>MTQAADFNTVLEAAARSISLPLVVQGDNGDAVKFLQQLLNAYRSKIGDGNAAPLQEDGNFGRNTFAAVVRFQQEYRAIISDPTFPIDGKVGPLTWRALGDFAYRRCR</sequence>
<gene>
    <name evidence="2" type="ORF">WA1_45000</name>
</gene>
<dbReference type="RefSeq" id="WP_017744068.1">
    <property type="nucleotide sequence ID" value="NZ_KQ976354.1"/>
</dbReference>
<protein>
    <recommendedName>
        <fullName evidence="1">Peptidoglycan binding-like domain-containing protein</fullName>
    </recommendedName>
</protein>
<dbReference type="InterPro" id="IPR036365">
    <property type="entry name" value="PGBD-like_sf"/>
</dbReference>
<dbReference type="Proteomes" id="UP000076925">
    <property type="component" value="Unassembled WGS sequence"/>
</dbReference>
<evidence type="ECO:0000313" key="3">
    <source>
        <dbReference type="Proteomes" id="UP000076925"/>
    </source>
</evidence>
<dbReference type="InterPro" id="IPR002477">
    <property type="entry name" value="Peptidoglycan-bd-like"/>
</dbReference>
<dbReference type="AlphaFoldDB" id="A0A139WWL0"/>
<feature type="domain" description="Peptidoglycan binding-like" evidence="1">
    <location>
        <begin position="28"/>
        <end position="98"/>
    </location>
</feature>
<dbReference type="OrthoDB" id="514977at2"/>